<keyword evidence="8" id="KW-1133">Transmembrane helix</keyword>
<keyword evidence="6" id="KW-0812">Transmembrane</keyword>
<evidence type="ECO:0000256" key="4">
    <source>
        <dbReference type="ARBA" id="ARBA00010617"/>
    </source>
</evidence>
<evidence type="ECO:0000256" key="7">
    <source>
        <dbReference type="ARBA" id="ARBA00022723"/>
    </source>
</evidence>
<organism evidence="15 16">
    <name type="scientific">Mycena sanguinolenta</name>
    <dbReference type="NCBI Taxonomy" id="230812"/>
    <lineage>
        <taxon>Eukaryota</taxon>
        <taxon>Fungi</taxon>
        <taxon>Dikarya</taxon>
        <taxon>Basidiomycota</taxon>
        <taxon>Agaricomycotina</taxon>
        <taxon>Agaricomycetes</taxon>
        <taxon>Agaricomycetidae</taxon>
        <taxon>Agaricales</taxon>
        <taxon>Marasmiineae</taxon>
        <taxon>Mycenaceae</taxon>
        <taxon>Mycena</taxon>
    </lineage>
</organism>
<feature type="binding site" description="axial binding residue" evidence="13">
    <location>
        <position position="408"/>
    </location>
    <ligand>
        <name>heme</name>
        <dbReference type="ChEBI" id="CHEBI:30413"/>
    </ligand>
    <ligandPart>
        <name>Fe</name>
        <dbReference type="ChEBI" id="CHEBI:18248"/>
    </ligandPart>
</feature>
<dbReference type="InterPro" id="IPR050121">
    <property type="entry name" value="Cytochrome_P450_monoxygenase"/>
</dbReference>
<accession>A0A8H6ZAP5</accession>
<dbReference type="InterPro" id="IPR036396">
    <property type="entry name" value="Cyt_P450_sf"/>
</dbReference>
<proteinExistence type="inferred from homology"/>
<keyword evidence="10 13" id="KW-0408">Iron</keyword>
<dbReference type="PROSITE" id="PS00086">
    <property type="entry name" value="CYTOCHROME_P450"/>
    <property type="match status" value="1"/>
</dbReference>
<keyword evidence="5 13" id="KW-0349">Heme</keyword>
<comment type="caution">
    <text evidence="15">The sequence shown here is derived from an EMBL/GenBank/DDBJ whole genome shotgun (WGS) entry which is preliminary data.</text>
</comment>
<dbReference type="Pfam" id="PF00067">
    <property type="entry name" value="p450"/>
    <property type="match status" value="1"/>
</dbReference>
<evidence type="ECO:0000313" key="15">
    <source>
        <dbReference type="EMBL" id="KAF7375603.1"/>
    </source>
</evidence>
<dbReference type="EMBL" id="JACAZH010000002">
    <property type="protein sequence ID" value="KAF7375603.1"/>
    <property type="molecule type" value="Genomic_DNA"/>
</dbReference>
<dbReference type="PANTHER" id="PTHR24305:SF166">
    <property type="entry name" value="CYTOCHROME P450 12A4, MITOCHONDRIAL-RELATED"/>
    <property type="match status" value="1"/>
</dbReference>
<evidence type="ECO:0000313" key="16">
    <source>
        <dbReference type="Proteomes" id="UP000623467"/>
    </source>
</evidence>
<sequence length="466" mass="51188">MAPQGNMLQFVLPPQIGDYEFAWLKLYGPVYRFKGCLGKNRLMVSDPTALQYIANSPDFELGPTLDSLVHGLDHQQLRAALNVGFTAAAVRQYQPTFEKVAQTISDKLDQSEALSIDVCSLLSVAAFDAISEVVLGCPTENLDADFVKINLDVMHLSSSQSASQILADAITGFLPRWLRRLAVNLPTKSSKLIRTQASLATREGRRAVREKIEAARQGLDPSDDVYSLPLNSEDSKESLSTEDIAGQTSIIMIAGGETTANTLAFGLVELAKNPELQDSLRAEIHATLSNGRRNIAYDNMPLLNAFIKEALRIFPTVPFPERVAVQDTTIPLSEEITLKTGQRTDRIPVRKGQLVMLGIASYQRLESRWGDDADKFRPSRWLDGTVHQGEAIGPYANLLSFSGGPRTCLGSRFAVMEMQVILCELLGKFSFSLPVDHVLRIRFAATLQPVDATGNKGTPLCVKRIL</sequence>
<dbReference type="GO" id="GO:0004497">
    <property type="term" value="F:monooxygenase activity"/>
    <property type="evidence" value="ECO:0007669"/>
    <property type="project" value="UniProtKB-KW"/>
</dbReference>
<evidence type="ECO:0000256" key="14">
    <source>
        <dbReference type="RuleBase" id="RU000461"/>
    </source>
</evidence>
<dbReference type="PRINTS" id="PR00385">
    <property type="entry name" value="P450"/>
</dbReference>
<keyword evidence="12" id="KW-0472">Membrane</keyword>
<reference evidence="15" key="1">
    <citation type="submission" date="2020-05" db="EMBL/GenBank/DDBJ databases">
        <title>Mycena genomes resolve the evolution of fungal bioluminescence.</title>
        <authorList>
            <person name="Tsai I.J."/>
        </authorList>
    </citation>
    <scope>NUCLEOTIDE SEQUENCE</scope>
    <source>
        <strain evidence="15">160909Yilan</strain>
    </source>
</reference>
<keyword evidence="9 14" id="KW-0560">Oxidoreductase</keyword>
<dbReference type="GO" id="GO:0016705">
    <property type="term" value="F:oxidoreductase activity, acting on paired donors, with incorporation or reduction of molecular oxygen"/>
    <property type="evidence" value="ECO:0007669"/>
    <property type="project" value="InterPro"/>
</dbReference>
<evidence type="ECO:0000256" key="9">
    <source>
        <dbReference type="ARBA" id="ARBA00023002"/>
    </source>
</evidence>
<dbReference type="PRINTS" id="PR00463">
    <property type="entry name" value="EP450I"/>
</dbReference>
<evidence type="ECO:0000256" key="12">
    <source>
        <dbReference type="ARBA" id="ARBA00023136"/>
    </source>
</evidence>
<protein>
    <submittedName>
        <fullName evidence="15">Cytochrome P450</fullName>
    </submittedName>
</protein>
<evidence type="ECO:0000256" key="11">
    <source>
        <dbReference type="ARBA" id="ARBA00023033"/>
    </source>
</evidence>
<dbReference type="Proteomes" id="UP000623467">
    <property type="component" value="Unassembled WGS sequence"/>
</dbReference>
<evidence type="ECO:0000256" key="13">
    <source>
        <dbReference type="PIRSR" id="PIRSR602401-1"/>
    </source>
</evidence>
<dbReference type="AlphaFoldDB" id="A0A8H6ZAP5"/>
<dbReference type="InterPro" id="IPR017972">
    <property type="entry name" value="Cyt_P450_CS"/>
</dbReference>
<dbReference type="InterPro" id="IPR002401">
    <property type="entry name" value="Cyt_P450_E_grp-I"/>
</dbReference>
<evidence type="ECO:0000256" key="5">
    <source>
        <dbReference type="ARBA" id="ARBA00022617"/>
    </source>
</evidence>
<name>A0A8H6ZAP5_9AGAR</name>
<comment type="subcellular location">
    <subcellularLocation>
        <location evidence="2">Membrane</location>
    </subcellularLocation>
</comment>
<evidence type="ECO:0000256" key="8">
    <source>
        <dbReference type="ARBA" id="ARBA00022989"/>
    </source>
</evidence>
<comment type="similarity">
    <text evidence="4 14">Belongs to the cytochrome P450 family.</text>
</comment>
<evidence type="ECO:0000256" key="1">
    <source>
        <dbReference type="ARBA" id="ARBA00001971"/>
    </source>
</evidence>
<keyword evidence="16" id="KW-1185">Reference proteome</keyword>
<dbReference type="InterPro" id="IPR001128">
    <property type="entry name" value="Cyt_P450"/>
</dbReference>
<dbReference type="PANTHER" id="PTHR24305">
    <property type="entry name" value="CYTOCHROME P450"/>
    <property type="match status" value="1"/>
</dbReference>
<dbReference type="Gene3D" id="1.10.630.10">
    <property type="entry name" value="Cytochrome P450"/>
    <property type="match status" value="1"/>
</dbReference>
<evidence type="ECO:0000256" key="2">
    <source>
        <dbReference type="ARBA" id="ARBA00004370"/>
    </source>
</evidence>
<keyword evidence="7 13" id="KW-0479">Metal-binding</keyword>
<evidence type="ECO:0000256" key="10">
    <source>
        <dbReference type="ARBA" id="ARBA00023004"/>
    </source>
</evidence>
<comment type="cofactor">
    <cofactor evidence="1 13">
        <name>heme</name>
        <dbReference type="ChEBI" id="CHEBI:30413"/>
    </cofactor>
</comment>
<dbReference type="GO" id="GO:0005506">
    <property type="term" value="F:iron ion binding"/>
    <property type="evidence" value="ECO:0007669"/>
    <property type="project" value="InterPro"/>
</dbReference>
<evidence type="ECO:0000256" key="3">
    <source>
        <dbReference type="ARBA" id="ARBA00004721"/>
    </source>
</evidence>
<gene>
    <name evidence="15" type="ORF">MSAN_00448900</name>
</gene>
<dbReference type="SUPFAM" id="SSF48264">
    <property type="entry name" value="Cytochrome P450"/>
    <property type="match status" value="1"/>
</dbReference>
<dbReference type="OrthoDB" id="1470350at2759"/>
<keyword evidence="11 14" id="KW-0503">Monooxygenase</keyword>
<dbReference type="GO" id="GO:0016020">
    <property type="term" value="C:membrane"/>
    <property type="evidence" value="ECO:0007669"/>
    <property type="project" value="UniProtKB-SubCell"/>
</dbReference>
<evidence type="ECO:0000256" key="6">
    <source>
        <dbReference type="ARBA" id="ARBA00022692"/>
    </source>
</evidence>
<comment type="pathway">
    <text evidence="3">Secondary metabolite biosynthesis; terpenoid biosynthesis.</text>
</comment>
<dbReference type="GO" id="GO:0020037">
    <property type="term" value="F:heme binding"/>
    <property type="evidence" value="ECO:0007669"/>
    <property type="project" value="InterPro"/>
</dbReference>